<dbReference type="AlphaFoldDB" id="A0A4W3JCH9"/>
<accession>A0A4W3JCH9</accession>
<organism evidence="1 2">
    <name type="scientific">Callorhinchus milii</name>
    <name type="common">Ghost shark</name>
    <dbReference type="NCBI Taxonomy" id="7868"/>
    <lineage>
        <taxon>Eukaryota</taxon>
        <taxon>Metazoa</taxon>
        <taxon>Chordata</taxon>
        <taxon>Craniata</taxon>
        <taxon>Vertebrata</taxon>
        <taxon>Chondrichthyes</taxon>
        <taxon>Holocephali</taxon>
        <taxon>Chimaeriformes</taxon>
        <taxon>Callorhinchidae</taxon>
        <taxon>Callorhinchus</taxon>
    </lineage>
</organism>
<dbReference type="STRING" id="7868.ENSCMIP00000035783"/>
<reference evidence="1" key="5">
    <citation type="submission" date="2025-09" db="UniProtKB">
        <authorList>
            <consortium name="Ensembl"/>
        </authorList>
    </citation>
    <scope>IDENTIFICATION</scope>
</reference>
<proteinExistence type="predicted"/>
<sequence length="164" mass="19235">CLITSLRRFKALHKIYCKVDRLYILLVSDWSTSVLKCSRILIYKEFTFVFYSRKNLIEFESESAKKWTNKWGFLITARDQIEAEEKQKRSTCRIETPEHLKVRPATPISKYIQVEPSPPVPKTTQGFIGWRSGIPELGLERFGSIKKVKLSFVNQMKWPEDCVD</sequence>
<name>A0A4W3JCH9_CALMI</name>
<dbReference type="PANTHER" id="PTHR31909">
    <property type="entry name" value="CHROMOSOME 20 ORF85 FAMILY MEMBER"/>
    <property type="match status" value="1"/>
</dbReference>
<evidence type="ECO:0000313" key="1">
    <source>
        <dbReference type="Ensembl" id="ENSCMIP00000035783.1"/>
    </source>
</evidence>
<reference evidence="2" key="3">
    <citation type="journal article" date="2014" name="Nature">
        <title>Elephant shark genome provides unique insights into gnathostome evolution.</title>
        <authorList>
            <consortium name="International Elephant Shark Genome Sequencing Consortium"/>
            <person name="Venkatesh B."/>
            <person name="Lee A.P."/>
            <person name="Ravi V."/>
            <person name="Maurya A.K."/>
            <person name="Lian M.M."/>
            <person name="Swann J.B."/>
            <person name="Ohta Y."/>
            <person name="Flajnik M.F."/>
            <person name="Sutoh Y."/>
            <person name="Kasahara M."/>
            <person name="Hoon S."/>
            <person name="Gangu V."/>
            <person name="Roy S.W."/>
            <person name="Irimia M."/>
            <person name="Korzh V."/>
            <person name="Kondrychyn I."/>
            <person name="Lim Z.W."/>
            <person name="Tay B.H."/>
            <person name="Tohari S."/>
            <person name="Kong K.W."/>
            <person name="Ho S."/>
            <person name="Lorente-Galdos B."/>
            <person name="Quilez J."/>
            <person name="Marques-Bonet T."/>
            <person name="Raney B.J."/>
            <person name="Ingham P.W."/>
            <person name="Tay A."/>
            <person name="Hillier L.W."/>
            <person name="Minx P."/>
            <person name="Boehm T."/>
            <person name="Wilson R.K."/>
            <person name="Brenner S."/>
            <person name="Warren W.C."/>
        </authorList>
    </citation>
    <scope>NUCLEOTIDE SEQUENCE [LARGE SCALE GENOMIC DNA]</scope>
</reference>
<protein>
    <submittedName>
        <fullName evidence="1">Uncharacterized protein</fullName>
    </submittedName>
</protein>
<dbReference type="PANTHER" id="PTHR31909:SF3">
    <property type="entry name" value="SIMILAR TO PROTEIN C20ORF85 HOMOLOG"/>
    <property type="match status" value="1"/>
</dbReference>
<dbReference type="Proteomes" id="UP000314986">
    <property type="component" value="Unassembled WGS sequence"/>
</dbReference>
<dbReference type="Ensembl" id="ENSCMIT00000036312.1">
    <property type="protein sequence ID" value="ENSCMIP00000035783.1"/>
    <property type="gene ID" value="ENSCMIG00000015133.1"/>
</dbReference>
<dbReference type="InParanoid" id="A0A4W3JCH9"/>
<dbReference type="Pfam" id="PF14945">
    <property type="entry name" value="LLC1"/>
    <property type="match status" value="1"/>
</dbReference>
<keyword evidence="2" id="KW-1185">Reference proteome</keyword>
<dbReference type="InterPro" id="IPR020339">
    <property type="entry name" value="C20orf85-like"/>
</dbReference>
<evidence type="ECO:0000313" key="2">
    <source>
        <dbReference type="Proteomes" id="UP000314986"/>
    </source>
</evidence>
<reference evidence="2" key="2">
    <citation type="journal article" date="2007" name="PLoS Biol.">
        <title>Survey sequencing and comparative analysis of the elephant shark (Callorhinchus milii) genome.</title>
        <authorList>
            <person name="Venkatesh B."/>
            <person name="Kirkness E.F."/>
            <person name="Loh Y.H."/>
            <person name="Halpern A.L."/>
            <person name="Lee A.P."/>
            <person name="Johnson J."/>
            <person name="Dandona N."/>
            <person name="Viswanathan L.D."/>
            <person name="Tay A."/>
            <person name="Venter J.C."/>
            <person name="Strausberg R.L."/>
            <person name="Brenner S."/>
        </authorList>
    </citation>
    <scope>NUCLEOTIDE SEQUENCE [LARGE SCALE GENOMIC DNA]</scope>
</reference>
<dbReference type="GeneTree" id="ENSGT00940000154459"/>
<reference evidence="1" key="4">
    <citation type="submission" date="2025-08" db="UniProtKB">
        <authorList>
            <consortium name="Ensembl"/>
        </authorList>
    </citation>
    <scope>IDENTIFICATION</scope>
</reference>
<dbReference type="OMA" id="STCRIET"/>
<reference evidence="2" key="1">
    <citation type="journal article" date="2006" name="Science">
        <title>Ancient noncoding elements conserved in the human genome.</title>
        <authorList>
            <person name="Venkatesh B."/>
            <person name="Kirkness E.F."/>
            <person name="Loh Y.H."/>
            <person name="Halpern A.L."/>
            <person name="Lee A.P."/>
            <person name="Johnson J."/>
            <person name="Dandona N."/>
            <person name="Viswanathan L.D."/>
            <person name="Tay A."/>
            <person name="Venter J.C."/>
            <person name="Strausberg R.L."/>
            <person name="Brenner S."/>
        </authorList>
    </citation>
    <scope>NUCLEOTIDE SEQUENCE [LARGE SCALE GENOMIC DNA]</scope>
</reference>